<dbReference type="OrthoDB" id="431212at2759"/>
<dbReference type="GeneID" id="25731044"/>
<dbReference type="KEGG" id="mng:MNEG_13569"/>
<dbReference type="STRING" id="145388.A0A0D2KEU6"/>
<name>A0A0D2KEU6_9CHLO</name>
<proteinExistence type="predicted"/>
<evidence type="ECO:0000313" key="3">
    <source>
        <dbReference type="EMBL" id="KIY94393.1"/>
    </source>
</evidence>
<gene>
    <name evidence="3" type="ORF">MNEG_13569</name>
</gene>
<keyword evidence="2" id="KW-0812">Transmembrane</keyword>
<keyword evidence="2" id="KW-1133">Transmembrane helix</keyword>
<feature type="compositionally biased region" description="Basic and acidic residues" evidence="1">
    <location>
        <begin position="94"/>
        <end position="113"/>
    </location>
</feature>
<sequence>MPLTYSIAYGVIAGCCSYLTLYLANLALDLGAVALGRAGLRNVLYDACPEAFQDKLTPPPPFHSPSAVLQDHVNPEHAAHFAALEGKSPDAAALDDKARGLPTHDTKTTDSKP</sequence>
<evidence type="ECO:0000256" key="2">
    <source>
        <dbReference type="SAM" id="Phobius"/>
    </source>
</evidence>
<feature type="region of interest" description="Disordered" evidence="1">
    <location>
        <begin position="92"/>
        <end position="113"/>
    </location>
</feature>
<keyword evidence="2" id="KW-0472">Membrane</keyword>
<dbReference type="RefSeq" id="XP_013893413.1">
    <property type="nucleotide sequence ID" value="XM_014037959.1"/>
</dbReference>
<evidence type="ECO:0000313" key="4">
    <source>
        <dbReference type="Proteomes" id="UP000054498"/>
    </source>
</evidence>
<dbReference type="AlphaFoldDB" id="A0A0D2KEU6"/>
<organism evidence="3 4">
    <name type="scientific">Monoraphidium neglectum</name>
    <dbReference type="NCBI Taxonomy" id="145388"/>
    <lineage>
        <taxon>Eukaryota</taxon>
        <taxon>Viridiplantae</taxon>
        <taxon>Chlorophyta</taxon>
        <taxon>core chlorophytes</taxon>
        <taxon>Chlorophyceae</taxon>
        <taxon>CS clade</taxon>
        <taxon>Sphaeropleales</taxon>
        <taxon>Selenastraceae</taxon>
        <taxon>Monoraphidium</taxon>
    </lineage>
</organism>
<dbReference type="EMBL" id="KK104126">
    <property type="protein sequence ID" value="KIY94393.1"/>
    <property type="molecule type" value="Genomic_DNA"/>
</dbReference>
<reference evidence="3 4" key="1">
    <citation type="journal article" date="2013" name="BMC Genomics">
        <title>Reconstruction of the lipid metabolism for the microalga Monoraphidium neglectum from its genome sequence reveals characteristics suitable for biofuel production.</title>
        <authorList>
            <person name="Bogen C."/>
            <person name="Al-Dilaimi A."/>
            <person name="Albersmeier A."/>
            <person name="Wichmann J."/>
            <person name="Grundmann M."/>
            <person name="Rupp O."/>
            <person name="Lauersen K.J."/>
            <person name="Blifernez-Klassen O."/>
            <person name="Kalinowski J."/>
            <person name="Goesmann A."/>
            <person name="Mussgnug J.H."/>
            <person name="Kruse O."/>
        </authorList>
    </citation>
    <scope>NUCLEOTIDE SEQUENCE [LARGE SCALE GENOMIC DNA]</scope>
    <source>
        <strain evidence="3 4">SAG 48.87</strain>
    </source>
</reference>
<protein>
    <submittedName>
        <fullName evidence="3">Uncharacterized protein</fullName>
    </submittedName>
</protein>
<keyword evidence="4" id="KW-1185">Reference proteome</keyword>
<accession>A0A0D2KEU6</accession>
<dbReference type="Proteomes" id="UP000054498">
    <property type="component" value="Unassembled WGS sequence"/>
</dbReference>
<feature type="transmembrane region" description="Helical" evidence="2">
    <location>
        <begin position="6"/>
        <end position="28"/>
    </location>
</feature>
<evidence type="ECO:0000256" key="1">
    <source>
        <dbReference type="SAM" id="MobiDB-lite"/>
    </source>
</evidence>